<feature type="compositionally biased region" description="Low complexity" evidence="1">
    <location>
        <begin position="577"/>
        <end position="587"/>
    </location>
</feature>
<keyword evidence="4" id="KW-1185">Reference proteome</keyword>
<dbReference type="Proteomes" id="UP000037035">
    <property type="component" value="Unassembled WGS sequence"/>
</dbReference>
<proteinExistence type="predicted"/>
<dbReference type="Gene3D" id="1.20.58.2130">
    <property type="match status" value="1"/>
</dbReference>
<evidence type="ECO:0000313" key="4">
    <source>
        <dbReference type="Proteomes" id="UP000037035"/>
    </source>
</evidence>
<feature type="region of interest" description="Disordered" evidence="1">
    <location>
        <begin position="251"/>
        <end position="290"/>
    </location>
</feature>
<dbReference type="EMBL" id="LAVV01007457">
    <property type="protein sequence ID" value="KNZ55867.1"/>
    <property type="molecule type" value="Genomic_DNA"/>
</dbReference>
<feature type="region of interest" description="Disordered" evidence="1">
    <location>
        <begin position="490"/>
        <end position="603"/>
    </location>
</feature>
<dbReference type="OrthoDB" id="3003917at2759"/>
<evidence type="ECO:0000259" key="2">
    <source>
        <dbReference type="Pfam" id="PF08639"/>
    </source>
</evidence>
<feature type="domain" description="DNA replication regulator Sld3 C-terminal" evidence="2">
    <location>
        <begin position="115"/>
        <end position="435"/>
    </location>
</feature>
<dbReference type="STRING" id="27349.A0A0L6V5S7"/>
<feature type="compositionally biased region" description="Basic and acidic residues" evidence="1">
    <location>
        <begin position="274"/>
        <end position="290"/>
    </location>
</feature>
<reference evidence="3 4" key="1">
    <citation type="submission" date="2015-08" db="EMBL/GenBank/DDBJ databases">
        <title>Next Generation Sequencing and Analysis of the Genome of Puccinia sorghi L Schw, the Causal Agent of Maize Common Rust.</title>
        <authorList>
            <person name="Rochi L."/>
            <person name="Burguener G."/>
            <person name="Darino M."/>
            <person name="Turjanski A."/>
            <person name="Kreff E."/>
            <person name="Dieguez M.J."/>
            <person name="Sacco F."/>
        </authorList>
    </citation>
    <scope>NUCLEOTIDE SEQUENCE [LARGE SCALE GENOMIC DNA]</scope>
    <source>
        <strain evidence="3 4">RO10H11247</strain>
    </source>
</reference>
<organism evidence="3 4">
    <name type="scientific">Puccinia sorghi</name>
    <dbReference type="NCBI Taxonomy" id="27349"/>
    <lineage>
        <taxon>Eukaryota</taxon>
        <taxon>Fungi</taxon>
        <taxon>Dikarya</taxon>
        <taxon>Basidiomycota</taxon>
        <taxon>Pucciniomycotina</taxon>
        <taxon>Pucciniomycetes</taxon>
        <taxon>Pucciniales</taxon>
        <taxon>Pucciniaceae</taxon>
        <taxon>Puccinia</taxon>
    </lineage>
</organism>
<dbReference type="AlphaFoldDB" id="A0A0L6V5S7"/>
<feature type="compositionally biased region" description="Polar residues" evidence="1">
    <location>
        <begin position="496"/>
        <end position="507"/>
    </location>
</feature>
<feature type="compositionally biased region" description="Basic and acidic residues" evidence="1">
    <location>
        <begin position="561"/>
        <end position="570"/>
    </location>
</feature>
<dbReference type="Pfam" id="PF08639">
    <property type="entry name" value="Sld3_STD"/>
    <property type="match status" value="1"/>
</dbReference>
<evidence type="ECO:0000256" key="1">
    <source>
        <dbReference type="SAM" id="MobiDB-lite"/>
    </source>
</evidence>
<sequence length="603" mass="67636">MSTQEYTLDPSFHCPFGWPTEPNYPIDNNNHSSPIHHKNQPLWHVWNNIFQNNLSQQDFALDPPPSFDLLAAHLNRLYLEALYLPEATIPGKTNEWLMDQFAKQVRRRTASIREEEEEGVLAEVYWSFMITEEALGRKWGTEMAKIIRSYSAPVSENYKQEEEPLVELENEEEMLHLNEPEAFATILHHLYHHSSSPPSASHKPSFIKPDSIAQQLEIWSIRETQLQIVLLLELIILANRSLDHAAQPLLHHKKQLSASPRKPSRKSTASRKQTVRERGTDSSGDAGEKEEKMVVKDLESLLEGLVDKLAMWQVISGLQNQLPTQSTNSSSFQNNSHLPVDLDQVQRFWTDVIEEQLSFFQVNTHSYTQHLPLLNASFRPKLFPTSIYHPSSSSSLVPRRFDATAGSQIARTPNLRKLARRARMRAGLESALQARQNMSPTMRELSGFRPPPPSKRSLSLVAVAAGAGGAAKSLAEQSLPLDPARASSRALFSRRQVTLSTKPTNAPSKYAPNPPPIASRQSLHLTGSKRKQSEPKHRAVGQLSTQLVTPRKKKPIVGLRCSDRRPHDPVEPPPPATTTVGKATAAAGDVLVPDTPQTSRRIH</sequence>
<name>A0A0L6V5S7_9BASI</name>
<evidence type="ECO:0000313" key="3">
    <source>
        <dbReference type="EMBL" id="KNZ55867.1"/>
    </source>
</evidence>
<gene>
    <name evidence="3" type="ORF">VP01_255g6</name>
</gene>
<comment type="caution">
    <text evidence="3">The sequence shown here is derived from an EMBL/GenBank/DDBJ whole genome shotgun (WGS) entry which is preliminary data.</text>
</comment>
<protein>
    <recommendedName>
        <fullName evidence="2">DNA replication regulator Sld3 C-terminal domain-containing protein</fullName>
    </recommendedName>
</protein>
<accession>A0A0L6V5S7</accession>
<dbReference type="InterPro" id="IPR013948">
    <property type="entry name" value="DNA_replication_reg_Sld3_C"/>
</dbReference>
<dbReference type="VEuPathDB" id="FungiDB:VP01_255g6"/>